<evidence type="ECO:0000256" key="11">
    <source>
        <dbReference type="ARBA" id="ARBA00023121"/>
    </source>
</evidence>
<feature type="domain" description="START" evidence="17">
    <location>
        <begin position="23"/>
        <end position="207"/>
    </location>
</feature>
<accession>A0A8K0D703</accession>
<evidence type="ECO:0000256" key="10">
    <source>
        <dbReference type="ARBA" id="ARBA00023069"/>
    </source>
</evidence>
<evidence type="ECO:0000256" key="9">
    <source>
        <dbReference type="ARBA" id="ARBA00023055"/>
    </source>
</evidence>
<dbReference type="InterPro" id="IPR023393">
    <property type="entry name" value="START-like_dom_sf"/>
</dbReference>
<dbReference type="CDD" id="cd08871">
    <property type="entry name" value="START_STARD10-like"/>
    <property type="match status" value="1"/>
</dbReference>
<dbReference type="AlphaFoldDB" id="A0A8K0D703"/>
<dbReference type="SMART" id="SM00234">
    <property type="entry name" value="START"/>
    <property type="match status" value="1"/>
</dbReference>
<dbReference type="GO" id="GO:0006869">
    <property type="term" value="P:lipid transport"/>
    <property type="evidence" value="ECO:0007669"/>
    <property type="project" value="UniProtKB-KW"/>
</dbReference>
<dbReference type="OrthoDB" id="5403181at2759"/>
<keyword evidence="19" id="KW-1185">Reference proteome</keyword>
<keyword evidence="8" id="KW-0007">Acetylation</keyword>
<evidence type="ECO:0000256" key="4">
    <source>
        <dbReference type="ARBA" id="ARBA00022448"/>
    </source>
</evidence>
<dbReference type="InterPro" id="IPR002913">
    <property type="entry name" value="START_lipid-bd_dom"/>
</dbReference>
<dbReference type="InterPro" id="IPR051213">
    <property type="entry name" value="START_lipid_transfer"/>
</dbReference>
<keyword evidence="10" id="KW-0969">Cilium</keyword>
<keyword evidence="12" id="KW-0472">Membrane</keyword>
<keyword evidence="9" id="KW-0445">Lipid transport</keyword>
<evidence type="ECO:0000256" key="15">
    <source>
        <dbReference type="ARBA" id="ARBA00076937"/>
    </source>
</evidence>
<gene>
    <name evidence="18" type="ORF">ILUMI_08385</name>
</gene>
<dbReference type="FunFam" id="3.30.530.20:FF:000008">
    <property type="entry name" value="START domain containing 10"/>
    <property type="match status" value="1"/>
</dbReference>
<dbReference type="PANTHER" id="PTHR19308">
    <property type="entry name" value="PHOSPHATIDYLCHOLINE TRANSFER PROTEIN"/>
    <property type="match status" value="1"/>
</dbReference>
<dbReference type="GO" id="GO:0008289">
    <property type="term" value="F:lipid binding"/>
    <property type="evidence" value="ECO:0007669"/>
    <property type="project" value="UniProtKB-KW"/>
</dbReference>
<sequence>MEVGLVKIAEDSDFRKLKTLVDDNTNWKLEYSKNDETKVWTQMVHGCDFKMVKIHAVLNSILPDTVFDVLHDPAYRKEWDLHMIESTEIGYLNPNNDVGYYAVSCPAPLKNRDFVLQRSWLDMGEEKLILNHSIHHKCYPPKKGFVRAASHLTGFVIRSCPRGTFLGYVSHTDPRGKLPPWLVNKITQIFAPKMVKQLRKAVEGYNHWKARQQNPDFKPWTYPEQMMLAPRISITDCVESHKTSANSLTRDSDYD</sequence>
<organism evidence="18 19">
    <name type="scientific">Ignelater luminosus</name>
    <name type="common">Cucubano</name>
    <name type="synonym">Pyrophorus luminosus</name>
    <dbReference type="NCBI Taxonomy" id="2038154"/>
    <lineage>
        <taxon>Eukaryota</taxon>
        <taxon>Metazoa</taxon>
        <taxon>Ecdysozoa</taxon>
        <taxon>Arthropoda</taxon>
        <taxon>Hexapoda</taxon>
        <taxon>Insecta</taxon>
        <taxon>Pterygota</taxon>
        <taxon>Neoptera</taxon>
        <taxon>Endopterygota</taxon>
        <taxon>Coleoptera</taxon>
        <taxon>Polyphaga</taxon>
        <taxon>Elateriformia</taxon>
        <taxon>Elateroidea</taxon>
        <taxon>Elateridae</taxon>
        <taxon>Agrypninae</taxon>
        <taxon>Pyrophorini</taxon>
        <taxon>Ignelater</taxon>
    </lineage>
</organism>
<keyword evidence="11" id="KW-0446">Lipid-binding</keyword>
<evidence type="ECO:0000259" key="17">
    <source>
        <dbReference type="PROSITE" id="PS50848"/>
    </source>
</evidence>
<dbReference type="InterPro" id="IPR041951">
    <property type="entry name" value="STARD10_START"/>
</dbReference>
<keyword evidence="6" id="KW-0597">Phosphoprotein</keyword>
<evidence type="ECO:0000256" key="8">
    <source>
        <dbReference type="ARBA" id="ARBA00022990"/>
    </source>
</evidence>
<evidence type="ECO:0000256" key="3">
    <source>
        <dbReference type="ARBA" id="ARBA00004496"/>
    </source>
</evidence>
<evidence type="ECO:0000256" key="12">
    <source>
        <dbReference type="ARBA" id="ARBA00023136"/>
    </source>
</evidence>
<proteinExistence type="predicted"/>
<evidence type="ECO:0000256" key="2">
    <source>
        <dbReference type="ARBA" id="ARBA00004370"/>
    </source>
</evidence>
<evidence type="ECO:0000313" key="18">
    <source>
        <dbReference type="EMBL" id="KAF2897798.1"/>
    </source>
</evidence>
<dbReference type="GO" id="GO:0031514">
    <property type="term" value="C:motile cilium"/>
    <property type="evidence" value="ECO:0007669"/>
    <property type="project" value="UniProtKB-SubCell"/>
</dbReference>
<evidence type="ECO:0000256" key="7">
    <source>
        <dbReference type="ARBA" id="ARBA00022846"/>
    </source>
</evidence>
<name>A0A8K0D703_IGNLU</name>
<evidence type="ECO:0000256" key="6">
    <source>
        <dbReference type="ARBA" id="ARBA00022553"/>
    </source>
</evidence>
<keyword evidence="4" id="KW-0813">Transport</keyword>
<dbReference type="GO" id="GO:0016020">
    <property type="term" value="C:membrane"/>
    <property type="evidence" value="ECO:0007669"/>
    <property type="project" value="UniProtKB-SubCell"/>
</dbReference>
<protein>
    <recommendedName>
        <fullName evidence="14">START domain-containing protein 10</fullName>
    </recommendedName>
    <alternativeName>
        <fullName evidence="15">PCTP-like protein</fullName>
    </alternativeName>
    <alternativeName>
        <fullName evidence="16">StAR-related lipid transfer protein 10</fullName>
    </alternativeName>
</protein>
<evidence type="ECO:0000256" key="13">
    <source>
        <dbReference type="ARBA" id="ARBA00023273"/>
    </source>
</evidence>
<dbReference type="PANTHER" id="PTHR19308:SF14">
    <property type="entry name" value="START DOMAIN-CONTAINING PROTEIN"/>
    <property type="match status" value="1"/>
</dbReference>
<evidence type="ECO:0000313" key="19">
    <source>
        <dbReference type="Proteomes" id="UP000801492"/>
    </source>
</evidence>
<comment type="caution">
    <text evidence="18">The sequence shown here is derived from an EMBL/GenBank/DDBJ whole genome shotgun (WGS) entry which is preliminary data.</text>
</comment>
<dbReference type="Proteomes" id="UP000801492">
    <property type="component" value="Unassembled WGS sequence"/>
</dbReference>
<comment type="subcellular location">
    <subcellularLocation>
        <location evidence="1">Cell projection</location>
        <location evidence="1">Cilium</location>
        <location evidence="1">Flagellum</location>
    </subcellularLocation>
    <subcellularLocation>
        <location evidence="3">Cytoplasm</location>
    </subcellularLocation>
    <subcellularLocation>
        <location evidence="2">Membrane</location>
    </subcellularLocation>
</comment>
<keyword evidence="13" id="KW-0966">Cell projection</keyword>
<dbReference type="PROSITE" id="PS50848">
    <property type="entry name" value="START"/>
    <property type="match status" value="1"/>
</dbReference>
<evidence type="ECO:0000256" key="16">
    <source>
        <dbReference type="ARBA" id="ARBA00080073"/>
    </source>
</evidence>
<reference evidence="18" key="1">
    <citation type="submission" date="2019-08" db="EMBL/GenBank/DDBJ databases">
        <title>The genome of the North American firefly Photinus pyralis.</title>
        <authorList>
            <consortium name="Photinus pyralis genome working group"/>
            <person name="Fallon T.R."/>
            <person name="Sander Lower S.E."/>
            <person name="Weng J.-K."/>
        </authorList>
    </citation>
    <scope>NUCLEOTIDE SEQUENCE</scope>
    <source>
        <strain evidence="18">TRF0915ILg1</strain>
        <tissue evidence="18">Whole body</tissue>
    </source>
</reference>
<evidence type="ECO:0000256" key="1">
    <source>
        <dbReference type="ARBA" id="ARBA00004230"/>
    </source>
</evidence>
<dbReference type="EMBL" id="VTPC01003925">
    <property type="protein sequence ID" value="KAF2897798.1"/>
    <property type="molecule type" value="Genomic_DNA"/>
</dbReference>
<dbReference type="SUPFAM" id="SSF55961">
    <property type="entry name" value="Bet v1-like"/>
    <property type="match status" value="1"/>
</dbReference>
<evidence type="ECO:0000256" key="5">
    <source>
        <dbReference type="ARBA" id="ARBA00022490"/>
    </source>
</evidence>
<evidence type="ECO:0000256" key="14">
    <source>
        <dbReference type="ARBA" id="ARBA00070345"/>
    </source>
</evidence>
<dbReference type="GO" id="GO:0005829">
    <property type="term" value="C:cytosol"/>
    <property type="evidence" value="ECO:0007669"/>
    <property type="project" value="UniProtKB-ARBA"/>
</dbReference>
<keyword evidence="7" id="KW-0282">Flagellum</keyword>
<keyword evidence="5" id="KW-0963">Cytoplasm</keyword>
<dbReference type="Pfam" id="PF01852">
    <property type="entry name" value="START"/>
    <property type="match status" value="1"/>
</dbReference>
<dbReference type="Gene3D" id="3.30.530.20">
    <property type="match status" value="1"/>
</dbReference>